<dbReference type="Pfam" id="PF20615">
    <property type="entry name" value="DUF6802"/>
    <property type="match status" value="1"/>
</dbReference>
<name>A0A2S6GS13_9PSEU</name>
<dbReference type="Proteomes" id="UP000239203">
    <property type="component" value="Unassembled WGS sequence"/>
</dbReference>
<dbReference type="RefSeq" id="WP_181043488.1">
    <property type="nucleotide sequence ID" value="NZ_CP154825.1"/>
</dbReference>
<evidence type="ECO:0000259" key="2">
    <source>
        <dbReference type="Pfam" id="PF20615"/>
    </source>
</evidence>
<evidence type="ECO:0000313" key="3">
    <source>
        <dbReference type="EMBL" id="PPK68000.1"/>
    </source>
</evidence>
<dbReference type="InterPro" id="IPR028994">
    <property type="entry name" value="Integrin_alpha_N"/>
</dbReference>
<feature type="compositionally biased region" description="Low complexity" evidence="1">
    <location>
        <begin position="233"/>
        <end position="263"/>
    </location>
</feature>
<protein>
    <recommendedName>
        <fullName evidence="2">DUF6802 domain-containing protein</fullName>
    </recommendedName>
</protein>
<sequence>MYVDETGADTTTDDTSVDETGHDELTVEIGGDTYEVTENYDYDGDGHNDTVVVQTEDGFAAFTDTDGDGQADTAVTLDEQGNVTGAAEYDEASSQWTAADPNSVENPSGDGADNGGGHSGHTGSTDTADGPDSTPVDHNDGGGNQITVDNQGGDINAGEAQYDVDGDGKNDTAVVTDEQGNTYAFTDVDGDGSADQAVVVEADGDVTVAQHTGDDEWTAVETGHINADGTYESDSTADGAAPTAAGSDASASDASGSDASWQG</sequence>
<dbReference type="EMBL" id="PTIX01000006">
    <property type="protein sequence ID" value="PPK68000.1"/>
    <property type="molecule type" value="Genomic_DNA"/>
</dbReference>
<comment type="caution">
    <text evidence="3">The sequence shown here is derived from an EMBL/GenBank/DDBJ whole genome shotgun (WGS) entry which is preliminary data.</text>
</comment>
<feature type="region of interest" description="Disordered" evidence="1">
    <location>
        <begin position="226"/>
        <end position="263"/>
    </location>
</feature>
<reference evidence="3 4" key="1">
    <citation type="submission" date="2018-02" db="EMBL/GenBank/DDBJ databases">
        <title>Genomic Encyclopedia of Archaeal and Bacterial Type Strains, Phase II (KMG-II): from individual species to whole genera.</title>
        <authorList>
            <person name="Goeker M."/>
        </authorList>
    </citation>
    <scope>NUCLEOTIDE SEQUENCE [LARGE SCALE GENOMIC DNA]</scope>
    <source>
        <strain evidence="3 4">YU 961-1</strain>
    </source>
</reference>
<feature type="region of interest" description="Disordered" evidence="1">
    <location>
        <begin position="80"/>
        <end position="173"/>
    </location>
</feature>
<feature type="region of interest" description="Disordered" evidence="1">
    <location>
        <begin position="1"/>
        <end position="22"/>
    </location>
</feature>
<accession>A0A2S6GS13</accession>
<keyword evidence="4" id="KW-1185">Reference proteome</keyword>
<dbReference type="AlphaFoldDB" id="A0A2S6GS13"/>
<dbReference type="SUPFAM" id="SSF69318">
    <property type="entry name" value="Integrin alpha N-terminal domain"/>
    <property type="match status" value="1"/>
</dbReference>
<evidence type="ECO:0000313" key="4">
    <source>
        <dbReference type="Proteomes" id="UP000239203"/>
    </source>
</evidence>
<feature type="domain" description="DUF6802" evidence="2">
    <location>
        <begin position="151"/>
        <end position="226"/>
    </location>
</feature>
<proteinExistence type="predicted"/>
<evidence type="ECO:0000256" key="1">
    <source>
        <dbReference type="SAM" id="MobiDB-lite"/>
    </source>
</evidence>
<organism evidence="3 4">
    <name type="scientific">Actinokineospora auranticolor</name>
    <dbReference type="NCBI Taxonomy" id="155976"/>
    <lineage>
        <taxon>Bacteria</taxon>
        <taxon>Bacillati</taxon>
        <taxon>Actinomycetota</taxon>
        <taxon>Actinomycetes</taxon>
        <taxon>Pseudonocardiales</taxon>
        <taxon>Pseudonocardiaceae</taxon>
        <taxon>Actinokineospora</taxon>
    </lineage>
</organism>
<dbReference type="InterPro" id="IPR046543">
    <property type="entry name" value="DUF6802"/>
</dbReference>
<feature type="compositionally biased region" description="Low complexity" evidence="1">
    <location>
        <begin position="1"/>
        <end position="10"/>
    </location>
</feature>
<gene>
    <name evidence="3" type="ORF">CLV40_106233</name>
</gene>